<evidence type="ECO:0000256" key="12">
    <source>
        <dbReference type="ARBA" id="ARBA00023012"/>
    </source>
</evidence>
<keyword evidence="12" id="KW-0902">Two-component regulatory system</keyword>
<feature type="transmembrane region" description="Helical" evidence="14">
    <location>
        <begin position="56"/>
        <end position="77"/>
    </location>
</feature>
<evidence type="ECO:0000313" key="18">
    <source>
        <dbReference type="Proteomes" id="UP000182204"/>
    </source>
</evidence>
<dbReference type="Gene3D" id="1.10.287.130">
    <property type="match status" value="1"/>
</dbReference>
<dbReference type="Gene3D" id="3.30.565.10">
    <property type="entry name" value="Histidine kinase-like ATPase, C-terminal domain"/>
    <property type="match status" value="1"/>
</dbReference>
<dbReference type="InterPro" id="IPR036890">
    <property type="entry name" value="HATPase_C_sf"/>
</dbReference>
<keyword evidence="4" id="KW-1003">Cell membrane</keyword>
<dbReference type="Pfam" id="PF00512">
    <property type="entry name" value="HisKA"/>
    <property type="match status" value="1"/>
</dbReference>
<evidence type="ECO:0000256" key="3">
    <source>
        <dbReference type="ARBA" id="ARBA00012438"/>
    </source>
</evidence>
<keyword evidence="8" id="KW-0547">Nucleotide-binding</keyword>
<dbReference type="FunFam" id="3.30.565.10:FF:000013">
    <property type="entry name" value="Two-component sensor histidine kinase"/>
    <property type="match status" value="1"/>
</dbReference>
<feature type="domain" description="Histidine kinase" evidence="15">
    <location>
        <begin position="148"/>
        <end position="364"/>
    </location>
</feature>
<evidence type="ECO:0000259" key="16">
    <source>
        <dbReference type="PROSITE" id="PS50885"/>
    </source>
</evidence>
<protein>
    <recommendedName>
        <fullName evidence="3">histidine kinase</fullName>
        <ecNumber evidence="3">2.7.13.3</ecNumber>
    </recommendedName>
</protein>
<name>A0A1L3NI77_CLOSG</name>
<comment type="catalytic activity">
    <reaction evidence="1">
        <text>ATP + protein L-histidine = ADP + protein N-phospho-L-histidine.</text>
        <dbReference type="EC" id="2.7.13.3"/>
    </reaction>
</comment>
<evidence type="ECO:0000256" key="2">
    <source>
        <dbReference type="ARBA" id="ARBA00004651"/>
    </source>
</evidence>
<dbReference type="Pfam" id="PF02518">
    <property type="entry name" value="HATPase_c"/>
    <property type="match status" value="1"/>
</dbReference>
<evidence type="ECO:0000256" key="10">
    <source>
        <dbReference type="ARBA" id="ARBA00022840"/>
    </source>
</evidence>
<evidence type="ECO:0000256" key="6">
    <source>
        <dbReference type="ARBA" id="ARBA00022679"/>
    </source>
</evidence>
<comment type="subcellular location">
    <subcellularLocation>
        <location evidence="2">Cell membrane</location>
        <topology evidence="2">Multi-pass membrane protein</topology>
    </subcellularLocation>
</comment>
<gene>
    <name evidence="17" type="ORF">NPD5_1829</name>
</gene>
<dbReference type="Proteomes" id="UP000182204">
    <property type="component" value="Chromosome"/>
</dbReference>
<evidence type="ECO:0000256" key="5">
    <source>
        <dbReference type="ARBA" id="ARBA00022553"/>
    </source>
</evidence>
<dbReference type="SMART" id="SM00387">
    <property type="entry name" value="HATPase_c"/>
    <property type="match status" value="1"/>
</dbReference>
<accession>A0A1L3NI77</accession>
<dbReference type="InterPro" id="IPR050398">
    <property type="entry name" value="HssS/ArlS-like"/>
</dbReference>
<evidence type="ECO:0000256" key="11">
    <source>
        <dbReference type="ARBA" id="ARBA00022989"/>
    </source>
</evidence>
<reference evidence="17 18" key="1">
    <citation type="submission" date="2015-11" db="EMBL/GenBank/DDBJ databases">
        <authorList>
            <person name="Hill K.K."/>
            <person name="Shirey T.B."/>
            <person name="Raphael B."/>
            <person name="Daligault H.E."/>
            <person name="Davenport K.W."/>
            <person name="Bruce D.C."/>
            <person name="Foley B.T."/>
            <person name="Johnson S.L."/>
        </authorList>
    </citation>
    <scope>NUCLEOTIDE SEQUENCE [LARGE SCALE GENOMIC DNA]</scope>
    <source>
        <strain evidence="17 18">CDC_1632</strain>
    </source>
</reference>
<keyword evidence="5" id="KW-0597">Phosphoprotein</keyword>
<evidence type="ECO:0000259" key="15">
    <source>
        <dbReference type="PROSITE" id="PS50109"/>
    </source>
</evidence>
<proteinExistence type="predicted"/>
<dbReference type="GO" id="GO:0005524">
    <property type="term" value="F:ATP binding"/>
    <property type="evidence" value="ECO:0007669"/>
    <property type="project" value="UniProtKB-KW"/>
</dbReference>
<dbReference type="SUPFAM" id="SSF158472">
    <property type="entry name" value="HAMP domain-like"/>
    <property type="match status" value="1"/>
</dbReference>
<feature type="transmembrane region" description="Helical" evidence="14">
    <location>
        <begin position="12"/>
        <end position="36"/>
    </location>
</feature>
<keyword evidence="6" id="KW-0808">Transferase</keyword>
<dbReference type="AlphaFoldDB" id="A0A1L3NI77"/>
<dbReference type="InterPro" id="IPR003660">
    <property type="entry name" value="HAMP_dom"/>
</dbReference>
<dbReference type="EC" id="2.7.13.3" evidence="3"/>
<dbReference type="GO" id="GO:0005886">
    <property type="term" value="C:plasma membrane"/>
    <property type="evidence" value="ECO:0007669"/>
    <property type="project" value="UniProtKB-SubCell"/>
</dbReference>
<dbReference type="CDD" id="cd00082">
    <property type="entry name" value="HisKA"/>
    <property type="match status" value="1"/>
</dbReference>
<evidence type="ECO:0000256" key="4">
    <source>
        <dbReference type="ARBA" id="ARBA00022475"/>
    </source>
</evidence>
<dbReference type="PROSITE" id="PS50109">
    <property type="entry name" value="HIS_KIN"/>
    <property type="match status" value="1"/>
</dbReference>
<dbReference type="PANTHER" id="PTHR45528:SF1">
    <property type="entry name" value="SENSOR HISTIDINE KINASE CPXA"/>
    <property type="match status" value="1"/>
</dbReference>
<dbReference type="PANTHER" id="PTHR45528">
    <property type="entry name" value="SENSOR HISTIDINE KINASE CPXA"/>
    <property type="match status" value="1"/>
</dbReference>
<sequence length="364" mass="41877">MKRSIKYNIIINLFIAMVLSIISTLIIVFSVIFELYIFHPRLYMKFINAYNKNSSFMLEFAMVVFALFIVLMCFIFIKKMNKITDYIQEISQNVNIVANGNMDINIPIRTRDELGALASDVNKMAYSIEELMRKERQWEKQKNNLITNLSHDLRTPLTSVVGFLELIQKKKYKDDDELNHYCEVSLNKARQLKCSVDQLFEFTKLSNGDVKLNISSISLQQLIEQASIGFIPSFENSGMEYRVFSKDTGLIINGDAILLARAFENIISNAIKYGSKGKYLDIHIEKENNMAVVSFVNYGDIIEEKDVKNLFQRLYRTEKSCDKKEGTGLGLAIVKTIVQLHNGDIDITSSKEKTEFKIKLPFNL</sequence>
<evidence type="ECO:0000256" key="7">
    <source>
        <dbReference type="ARBA" id="ARBA00022692"/>
    </source>
</evidence>
<dbReference type="SMART" id="SM00304">
    <property type="entry name" value="HAMP"/>
    <property type="match status" value="1"/>
</dbReference>
<dbReference type="PRINTS" id="PR00344">
    <property type="entry name" value="BCTRLSENSOR"/>
</dbReference>
<dbReference type="SUPFAM" id="SSF47384">
    <property type="entry name" value="Homodimeric domain of signal transducing histidine kinase"/>
    <property type="match status" value="1"/>
</dbReference>
<dbReference type="SMART" id="SM00388">
    <property type="entry name" value="HisKA"/>
    <property type="match status" value="1"/>
</dbReference>
<dbReference type="Pfam" id="PF00672">
    <property type="entry name" value="HAMP"/>
    <property type="match status" value="1"/>
</dbReference>
<evidence type="ECO:0000256" key="13">
    <source>
        <dbReference type="ARBA" id="ARBA00023136"/>
    </source>
</evidence>
<keyword evidence="13 14" id="KW-0472">Membrane</keyword>
<evidence type="ECO:0000256" key="8">
    <source>
        <dbReference type="ARBA" id="ARBA00022741"/>
    </source>
</evidence>
<keyword evidence="11 14" id="KW-1133">Transmembrane helix</keyword>
<dbReference type="GO" id="GO:0000155">
    <property type="term" value="F:phosphorelay sensor kinase activity"/>
    <property type="evidence" value="ECO:0007669"/>
    <property type="project" value="InterPro"/>
</dbReference>
<dbReference type="InterPro" id="IPR003594">
    <property type="entry name" value="HATPase_dom"/>
</dbReference>
<dbReference type="CDD" id="cd06225">
    <property type="entry name" value="HAMP"/>
    <property type="match status" value="1"/>
</dbReference>
<evidence type="ECO:0000313" key="17">
    <source>
        <dbReference type="EMBL" id="APH15836.1"/>
    </source>
</evidence>
<dbReference type="PROSITE" id="PS50885">
    <property type="entry name" value="HAMP"/>
    <property type="match status" value="1"/>
</dbReference>
<dbReference type="InterPro" id="IPR004358">
    <property type="entry name" value="Sig_transdc_His_kin-like_C"/>
</dbReference>
<keyword evidence="10" id="KW-0067">ATP-binding</keyword>
<dbReference type="InterPro" id="IPR003661">
    <property type="entry name" value="HisK_dim/P_dom"/>
</dbReference>
<keyword evidence="9" id="KW-0418">Kinase</keyword>
<dbReference type="InterPro" id="IPR005467">
    <property type="entry name" value="His_kinase_dom"/>
</dbReference>
<organism evidence="17 18">
    <name type="scientific">Clostridium sporogenes</name>
    <dbReference type="NCBI Taxonomy" id="1509"/>
    <lineage>
        <taxon>Bacteria</taxon>
        <taxon>Bacillati</taxon>
        <taxon>Bacillota</taxon>
        <taxon>Clostridia</taxon>
        <taxon>Eubacteriales</taxon>
        <taxon>Clostridiaceae</taxon>
        <taxon>Clostridium</taxon>
    </lineage>
</organism>
<keyword evidence="7 14" id="KW-0812">Transmembrane</keyword>
<dbReference type="EMBL" id="CP013243">
    <property type="protein sequence ID" value="APH15836.1"/>
    <property type="molecule type" value="Genomic_DNA"/>
</dbReference>
<evidence type="ECO:0000256" key="9">
    <source>
        <dbReference type="ARBA" id="ARBA00022777"/>
    </source>
</evidence>
<feature type="domain" description="HAMP" evidence="16">
    <location>
        <begin position="81"/>
        <end position="133"/>
    </location>
</feature>
<dbReference type="RefSeq" id="WP_236906978.1">
    <property type="nucleotide sequence ID" value="NZ_CP013243.1"/>
</dbReference>
<evidence type="ECO:0000256" key="14">
    <source>
        <dbReference type="SAM" id="Phobius"/>
    </source>
</evidence>
<evidence type="ECO:0000256" key="1">
    <source>
        <dbReference type="ARBA" id="ARBA00000085"/>
    </source>
</evidence>
<dbReference type="Gene3D" id="6.10.340.10">
    <property type="match status" value="1"/>
</dbReference>
<dbReference type="SUPFAM" id="SSF55874">
    <property type="entry name" value="ATPase domain of HSP90 chaperone/DNA topoisomerase II/histidine kinase"/>
    <property type="match status" value="1"/>
</dbReference>
<dbReference type="InterPro" id="IPR036097">
    <property type="entry name" value="HisK_dim/P_sf"/>
</dbReference>